<feature type="domain" description="Aerotolerance regulator N-terminal" evidence="2">
    <location>
        <begin position="1"/>
        <end position="76"/>
    </location>
</feature>
<feature type="transmembrane region" description="Helical" evidence="1">
    <location>
        <begin position="6"/>
        <end position="24"/>
    </location>
</feature>
<dbReference type="EMBL" id="JBCDNA010000001">
    <property type="protein sequence ID" value="MEL4454508.1"/>
    <property type="molecule type" value="Genomic_DNA"/>
</dbReference>
<protein>
    <submittedName>
        <fullName evidence="3">BatA domain-containing protein</fullName>
    </submittedName>
</protein>
<feature type="transmembrane region" description="Helical" evidence="1">
    <location>
        <begin position="629"/>
        <end position="647"/>
    </location>
</feature>
<reference evidence="3 4" key="1">
    <citation type="submission" date="2024-04" db="EMBL/GenBank/DDBJ databases">
        <title>whole genome sequencing of Lutimonas vermicola strain IMCC1616.</title>
        <authorList>
            <person name="Bae S.S."/>
        </authorList>
    </citation>
    <scope>NUCLEOTIDE SEQUENCE [LARGE SCALE GENOMIC DNA]</scope>
    <source>
        <strain evidence="3 4">IMCC1616</strain>
    </source>
</reference>
<name>A0ABU9KWE8_9FLAO</name>
<keyword evidence="1" id="KW-0812">Transmembrane</keyword>
<dbReference type="InterPro" id="IPR024163">
    <property type="entry name" value="Aerotolerance_reg_N"/>
</dbReference>
<evidence type="ECO:0000256" key="1">
    <source>
        <dbReference type="SAM" id="Phobius"/>
    </source>
</evidence>
<evidence type="ECO:0000313" key="3">
    <source>
        <dbReference type="EMBL" id="MEL4454508.1"/>
    </source>
</evidence>
<sequence>MQFKYPEILFFLFLLLIPLLIHLFQLQKFKKEVFTNVKFLKEIELETRKSSKLKKLLILLARMLTLMALVIAFSQPFINKNEGLQKRKRIFYIDNSLSMQAKGNTGVDKLELSKNYLLDKLEAIDDEVSLITNNKPMSHLDQKGLQRTLIELDFFPLKKDINQVLFQVNTNSNNKINTLFDVYLISDFQSINNVIDTSLIRKEHNYSLVDLSDITTGNISLDSVWITKNNGRQISLKAEISSERMEVKDLSVSLVINELLYGKTTLSLKPGETEHIEFLIPASSSDYGSISFTDHSLNFDNELFFSIPKKPKRNVLVIGLKNSFLERIYNPQEFAFIKSSYADLDQSIIPNQDLIILNELEKIPNPLSQSLAAFTEKNGNLVIIPAVDADLDSYNKLLNAFGTGKIAGKFNEEKSVNRINYDHPFFDQVFEKEVYNFEYPLLRDGYTADFKNSSTLLQFEDQTDFVTEIKYFNNKIYWISSHLSAQENTFVNSPLVVPLFYNFSVQNKNDKSIYLTIGQKNEITARSDKSDEEALKIVGNGMEFIPMQIRTSERIKLTTQDYPLNSGLYDLKSGDTLLETLAFNYDRIESDLTYVNLKPLTDQFENIHYFNSLDTAMKEGIERNNNRELWQLFVIFALVFLILEILLQKFLKN</sequence>
<keyword evidence="1" id="KW-0472">Membrane</keyword>
<feature type="transmembrane region" description="Helical" evidence="1">
    <location>
        <begin position="56"/>
        <end position="78"/>
    </location>
</feature>
<organism evidence="3 4">
    <name type="scientific">Lutimonas vermicola</name>
    <dbReference type="NCBI Taxonomy" id="414288"/>
    <lineage>
        <taxon>Bacteria</taxon>
        <taxon>Pseudomonadati</taxon>
        <taxon>Bacteroidota</taxon>
        <taxon>Flavobacteriia</taxon>
        <taxon>Flavobacteriales</taxon>
        <taxon>Flavobacteriaceae</taxon>
        <taxon>Lutimonas</taxon>
    </lineage>
</organism>
<gene>
    <name evidence="3" type="ORF">AABB81_01275</name>
</gene>
<comment type="caution">
    <text evidence="3">The sequence shown here is derived from an EMBL/GenBank/DDBJ whole genome shotgun (WGS) entry which is preliminary data.</text>
</comment>
<dbReference type="Pfam" id="PF07584">
    <property type="entry name" value="BatA"/>
    <property type="match status" value="1"/>
</dbReference>
<dbReference type="NCBIfam" id="TIGR02226">
    <property type="entry name" value="two_anch"/>
    <property type="match status" value="1"/>
</dbReference>
<proteinExistence type="predicted"/>
<accession>A0ABU9KWE8</accession>
<evidence type="ECO:0000259" key="2">
    <source>
        <dbReference type="Pfam" id="PF07584"/>
    </source>
</evidence>
<dbReference type="PANTHER" id="PTHR37464:SF1">
    <property type="entry name" value="BLL2463 PROTEIN"/>
    <property type="match status" value="1"/>
</dbReference>
<dbReference type="Proteomes" id="UP001474120">
    <property type="component" value="Unassembled WGS sequence"/>
</dbReference>
<keyword evidence="1" id="KW-1133">Transmembrane helix</keyword>
<evidence type="ECO:0000313" key="4">
    <source>
        <dbReference type="Proteomes" id="UP001474120"/>
    </source>
</evidence>
<dbReference type="InterPro" id="IPR011933">
    <property type="entry name" value="Double_TM_dom"/>
</dbReference>
<dbReference type="PANTHER" id="PTHR37464">
    <property type="entry name" value="BLL2463 PROTEIN"/>
    <property type="match status" value="1"/>
</dbReference>
<keyword evidence="4" id="KW-1185">Reference proteome</keyword>
<dbReference type="RefSeq" id="WP_342158061.1">
    <property type="nucleotide sequence ID" value="NZ_JBCDNA010000001.1"/>
</dbReference>